<dbReference type="GO" id="GO:0019301">
    <property type="term" value="P:rhamnose catabolic process"/>
    <property type="evidence" value="ECO:0007669"/>
    <property type="project" value="UniProtKB-UniRule"/>
</dbReference>
<dbReference type="AlphaFoldDB" id="A0A6P1MDS4"/>
<dbReference type="GO" id="GO:0062192">
    <property type="term" value="F:L-rhamnose mutarotase activity"/>
    <property type="evidence" value="ECO:0007669"/>
    <property type="project" value="UniProtKB-UniRule"/>
</dbReference>
<dbReference type="HAMAP" id="MF_01663">
    <property type="entry name" value="L_rham_rotase"/>
    <property type="match status" value="1"/>
</dbReference>
<protein>
    <recommendedName>
        <fullName evidence="5">L-rhamnose mutarotase</fullName>
        <ecNumber evidence="5">5.1.3.32</ecNumber>
    </recommendedName>
</protein>
<evidence type="ECO:0000256" key="4">
    <source>
        <dbReference type="ARBA" id="ARBA00023308"/>
    </source>
</evidence>
<dbReference type="PANTHER" id="PTHR34389">
    <property type="entry name" value="L-RHAMNOSE MUTAROTASE"/>
    <property type="match status" value="1"/>
</dbReference>
<dbReference type="EMBL" id="CP047593">
    <property type="protein sequence ID" value="QHI70704.1"/>
    <property type="molecule type" value="Genomic_DNA"/>
</dbReference>
<sequence length="104" mass="12373">MIRNAFKMKLKPDVVEEYKKRHDEIWPELAKAHSDAGIFDYSIYFDEESLTLFAFQKLTDDNTADGLKDLEIVQKWWDYMADLMEVHPNNMPVFKPLSEVFHMD</sequence>
<keyword evidence="3" id="KW-0119">Carbohydrate metabolism</keyword>
<dbReference type="Gene3D" id="3.30.70.100">
    <property type="match status" value="1"/>
</dbReference>
<keyword evidence="4" id="KW-0684">Rhamnose metabolism</keyword>
<name>A0A6P1MDS4_9BACT</name>
<evidence type="ECO:0000256" key="1">
    <source>
        <dbReference type="ARBA" id="ARBA00022490"/>
    </source>
</evidence>
<evidence type="ECO:0000256" key="3">
    <source>
        <dbReference type="ARBA" id="ARBA00023277"/>
    </source>
</evidence>
<evidence type="ECO:0000256" key="5">
    <source>
        <dbReference type="NCBIfam" id="TIGR02625"/>
    </source>
</evidence>
<dbReference type="InterPro" id="IPR013448">
    <property type="entry name" value="L-rhamnose_mutarotase"/>
</dbReference>
<evidence type="ECO:0000256" key="2">
    <source>
        <dbReference type="ARBA" id="ARBA00023235"/>
    </source>
</evidence>
<keyword evidence="2 6" id="KW-0413">Isomerase</keyword>
<accession>A0A6P1MDS4</accession>
<reference evidence="6 7" key="1">
    <citation type="submission" date="2020-01" db="EMBL/GenBank/DDBJ databases">
        <title>Ponticoccus aerotolerans gen. nov., sp. nov., an anaerobic bacterium and proposal of Ponticoccusceae fam. nov., Ponticoccusles ord. nov. and Ponticoccuse classis nov. in the phylum Kiritimatiellaeota.</title>
        <authorList>
            <person name="Zhou L.Y."/>
            <person name="Du Z.J."/>
        </authorList>
    </citation>
    <scope>NUCLEOTIDE SEQUENCE [LARGE SCALE GENOMIC DNA]</scope>
    <source>
        <strain evidence="6 7">S-5007</strain>
    </source>
</reference>
<dbReference type="Proteomes" id="UP000464954">
    <property type="component" value="Chromosome"/>
</dbReference>
<dbReference type="Pfam" id="PF05336">
    <property type="entry name" value="rhaM"/>
    <property type="match status" value="1"/>
</dbReference>
<dbReference type="InterPro" id="IPR011008">
    <property type="entry name" value="Dimeric_a/b-barrel"/>
</dbReference>
<dbReference type="PANTHER" id="PTHR34389:SF2">
    <property type="entry name" value="L-RHAMNOSE MUTAROTASE"/>
    <property type="match status" value="1"/>
</dbReference>
<keyword evidence="7" id="KW-1185">Reference proteome</keyword>
<dbReference type="RefSeq" id="WP_160629876.1">
    <property type="nucleotide sequence ID" value="NZ_CP047593.1"/>
</dbReference>
<proteinExistence type="inferred from homology"/>
<keyword evidence="1" id="KW-0963">Cytoplasm</keyword>
<dbReference type="InterPro" id="IPR008000">
    <property type="entry name" value="Rham/fucose_mutarotase"/>
</dbReference>
<dbReference type="SUPFAM" id="SSF54909">
    <property type="entry name" value="Dimeric alpha+beta barrel"/>
    <property type="match status" value="1"/>
</dbReference>
<evidence type="ECO:0000313" key="7">
    <source>
        <dbReference type="Proteomes" id="UP000464954"/>
    </source>
</evidence>
<dbReference type="EC" id="5.1.3.32" evidence="5"/>
<dbReference type="KEGG" id="taer:GT409_15070"/>
<organism evidence="6 7">
    <name type="scientific">Tichowtungia aerotolerans</name>
    <dbReference type="NCBI Taxonomy" id="2697043"/>
    <lineage>
        <taxon>Bacteria</taxon>
        <taxon>Pseudomonadati</taxon>
        <taxon>Kiritimatiellota</taxon>
        <taxon>Tichowtungiia</taxon>
        <taxon>Tichowtungiales</taxon>
        <taxon>Tichowtungiaceae</taxon>
        <taxon>Tichowtungia</taxon>
    </lineage>
</organism>
<dbReference type="GO" id="GO:0005737">
    <property type="term" value="C:cytoplasm"/>
    <property type="evidence" value="ECO:0007669"/>
    <property type="project" value="InterPro"/>
</dbReference>
<evidence type="ECO:0000313" key="6">
    <source>
        <dbReference type="EMBL" id="QHI70704.1"/>
    </source>
</evidence>
<gene>
    <name evidence="6" type="primary">rhaM</name>
    <name evidence="6" type="ORF">GT409_15070</name>
</gene>
<dbReference type="NCBIfam" id="TIGR02625">
    <property type="entry name" value="YiiL_rotase"/>
    <property type="match status" value="1"/>
</dbReference>